<gene>
    <name evidence="1" type="ORF">K488DRAFT_72332</name>
</gene>
<accession>A0ACB8QEM8</accession>
<reference evidence="1" key="1">
    <citation type="submission" date="2021-02" db="EMBL/GenBank/DDBJ databases">
        <authorList>
            <consortium name="DOE Joint Genome Institute"/>
            <person name="Ahrendt S."/>
            <person name="Looney B.P."/>
            <person name="Miyauchi S."/>
            <person name="Morin E."/>
            <person name="Drula E."/>
            <person name="Courty P.E."/>
            <person name="Chicoki N."/>
            <person name="Fauchery L."/>
            <person name="Kohler A."/>
            <person name="Kuo A."/>
            <person name="Labutti K."/>
            <person name="Pangilinan J."/>
            <person name="Lipzen A."/>
            <person name="Riley R."/>
            <person name="Andreopoulos W."/>
            <person name="He G."/>
            <person name="Johnson J."/>
            <person name="Barry K.W."/>
            <person name="Grigoriev I.V."/>
            <person name="Nagy L."/>
            <person name="Hibbett D."/>
            <person name="Henrissat B."/>
            <person name="Matheny P.B."/>
            <person name="Labbe J."/>
            <person name="Martin F."/>
        </authorList>
    </citation>
    <scope>NUCLEOTIDE SEQUENCE</scope>
    <source>
        <strain evidence="1">EC-137</strain>
    </source>
</reference>
<organism evidence="1 2">
    <name type="scientific">Vararia minispora EC-137</name>
    <dbReference type="NCBI Taxonomy" id="1314806"/>
    <lineage>
        <taxon>Eukaryota</taxon>
        <taxon>Fungi</taxon>
        <taxon>Dikarya</taxon>
        <taxon>Basidiomycota</taxon>
        <taxon>Agaricomycotina</taxon>
        <taxon>Agaricomycetes</taxon>
        <taxon>Russulales</taxon>
        <taxon>Lachnocladiaceae</taxon>
        <taxon>Vararia</taxon>
    </lineage>
</organism>
<evidence type="ECO:0000313" key="2">
    <source>
        <dbReference type="Proteomes" id="UP000814128"/>
    </source>
</evidence>
<dbReference type="EMBL" id="MU273631">
    <property type="protein sequence ID" value="KAI0030268.1"/>
    <property type="molecule type" value="Genomic_DNA"/>
</dbReference>
<evidence type="ECO:0000313" key="1">
    <source>
        <dbReference type="EMBL" id="KAI0030268.1"/>
    </source>
</evidence>
<reference evidence="1" key="2">
    <citation type="journal article" date="2022" name="New Phytol.">
        <title>Evolutionary transition to the ectomycorrhizal habit in the genomes of a hyperdiverse lineage of mushroom-forming fungi.</title>
        <authorList>
            <person name="Looney B."/>
            <person name="Miyauchi S."/>
            <person name="Morin E."/>
            <person name="Drula E."/>
            <person name="Courty P.E."/>
            <person name="Kohler A."/>
            <person name="Kuo A."/>
            <person name="LaButti K."/>
            <person name="Pangilinan J."/>
            <person name="Lipzen A."/>
            <person name="Riley R."/>
            <person name="Andreopoulos W."/>
            <person name="He G."/>
            <person name="Johnson J."/>
            <person name="Nolan M."/>
            <person name="Tritt A."/>
            <person name="Barry K.W."/>
            <person name="Grigoriev I.V."/>
            <person name="Nagy L.G."/>
            <person name="Hibbett D."/>
            <person name="Henrissat B."/>
            <person name="Matheny P.B."/>
            <person name="Labbe J."/>
            <person name="Martin F.M."/>
        </authorList>
    </citation>
    <scope>NUCLEOTIDE SEQUENCE</scope>
    <source>
        <strain evidence="1">EC-137</strain>
    </source>
</reference>
<keyword evidence="2" id="KW-1185">Reference proteome</keyword>
<dbReference type="Proteomes" id="UP000814128">
    <property type="component" value="Unassembled WGS sequence"/>
</dbReference>
<sequence>MLFSSALATVLGLLASPVFAANCTNPSVRREWRTFTTEEKSEWISAVKCLSDLPHNPDLFATVPPSVSSIVPINASGSYYDDFVYVHMDLNTRIHFTGLFLPWHRWYVTVYETALQQKCNYTGVSPYWNWSMDATEFFESPFWSDSDPSSGLGGWGDPSKDYEVQDGAFSTFNLSYPSYHTLRRNFTAQPYLGLAGLDLFPEPALYANTTFTIEKISEGINGFVGDYPKFQQWMEWGEGPHGSVHLIMGGDLGGSCPASAPANCTPGPTFSANEPLFWMHHAMVDKVWYDWQHANESNFWAYVGGANQSFINASFYDEYPSGAAPMLDLDYLMPSDGMFEQATIRDVMNTTDGLLCYIYE</sequence>
<protein>
    <submittedName>
        <fullName evidence="1">Di-copper centre-containing protein</fullName>
    </submittedName>
</protein>
<proteinExistence type="predicted"/>
<name>A0ACB8QEM8_9AGAM</name>
<comment type="caution">
    <text evidence="1">The sequence shown here is derived from an EMBL/GenBank/DDBJ whole genome shotgun (WGS) entry which is preliminary data.</text>
</comment>